<keyword evidence="3" id="KW-1185">Reference proteome</keyword>
<evidence type="ECO:0000313" key="2">
    <source>
        <dbReference type="EMBL" id="SDD26164.1"/>
    </source>
</evidence>
<protein>
    <submittedName>
        <fullName evidence="2">Uncharacterized protein</fullName>
    </submittedName>
</protein>
<sequence>MKIALFLINLLWCCCAAAQDITFSPLERRYELHEEQIRYVTQLPDRRLVVFTESTINLFNGGGFKTIDVDEKNVISLDQYTPYQYKGYLAGDGGNSIGF</sequence>
<keyword evidence="1" id="KW-0732">Signal</keyword>
<reference evidence="3" key="1">
    <citation type="submission" date="2016-10" db="EMBL/GenBank/DDBJ databases">
        <authorList>
            <person name="Varghese N."/>
            <person name="Submissions S."/>
        </authorList>
    </citation>
    <scope>NUCLEOTIDE SEQUENCE [LARGE SCALE GENOMIC DNA]</scope>
    <source>
        <strain evidence="3">DSM 25811 / CCM 8410 / LMG 26954 / E90</strain>
    </source>
</reference>
<dbReference type="RefSeq" id="WP_090390763.1">
    <property type="nucleotide sequence ID" value="NZ_FMZO01000007.1"/>
</dbReference>
<name>A0A1G6TBD4_NIADE</name>
<feature type="chain" id="PRO_5011517466" evidence="1">
    <location>
        <begin position="19"/>
        <end position="99"/>
    </location>
</feature>
<dbReference type="STRING" id="1285928.SAMN04487894_107154"/>
<evidence type="ECO:0000313" key="3">
    <source>
        <dbReference type="Proteomes" id="UP000198757"/>
    </source>
</evidence>
<organism evidence="2 3">
    <name type="scientific">Niabella drilacis (strain DSM 25811 / CCM 8410 / CCUG 62505 / LMG 26954 / E90)</name>
    <dbReference type="NCBI Taxonomy" id="1285928"/>
    <lineage>
        <taxon>Bacteria</taxon>
        <taxon>Pseudomonadati</taxon>
        <taxon>Bacteroidota</taxon>
        <taxon>Chitinophagia</taxon>
        <taxon>Chitinophagales</taxon>
        <taxon>Chitinophagaceae</taxon>
        <taxon>Niabella</taxon>
    </lineage>
</organism>
<accession>A0A1G6TBD4</accession>
<feature type="signal peptide" evidence="1">
    <location>
        <begin position="1"/>
        <end position="18"/>
    </location>
</feature>
<dbReference type="Proteomes" id="UP000198757">
    <property type="component" value="Unassembled WGS sequence"/>
</dbReference>
<proteinExistence type="predicted"/>
<dbReference type="EMBL" id="FMZO01000007">
    <property type="protein sequence ID" value="SDD26164.1"/>
    <property type="molecule type" value="Genomic_DNA"/>
</dbReference>
<gene>
    <name evidence="2" type="ORF">SAMN04487894_107154</name>
</gene>
<dbReference type="AlphaFoldDB" id="A0A1G6TBD4"/>
<evidence type="ECO:0000256" key="1">
    <source>
        <dbReference type="SAM" id="SignalP"/>
    </source>
</evidence>